<dbReference type="PROSITE" id="PS50042">
    <property type="entry name" value="CNMP_BINDING_3"/>
    <property type="match status" value="2"/>
</dbReference>
<proteinExistence type="predicted"/>
<feature type="region of interest" description="Disordered" evidence="1">
    <location>
        <begin position="530"/>
        <end position="550"/>
    </location>
</feature>
<dbReference type="InterPro" id="IPR014710">
    <property type="entry name" value="RmlC-like_jellyroll"/>
</dbReference>
<dbReference type="EMBL" id="CCKQ01016612">
    <property type="protein sequence ID" value="CDW88486.1"/>
    <property type="molecule type" value="Genomic_DNA"/>
</dbReference>
<dbReference type="InParanoid" id="A0A078B2M2"/>
<protein>
    <recommendedName>
        <fullName evidence="2">Cyclic nucleotide-binding domain-containing protein</fullName>
    </recommendedName>
</protein>
<dbReference type="CDD" id="cd00038">
    <property type="entry name" value="CAP_ED"/>
    <property type="match status" value="2"/>
</dbReference>
<keyword evidence="4" id="KW-1185">Reference proteome</keyword>
<dbReference type="Proteomes" id="UP000039865">
    <property type="component" value="Unassembled WGS sequence"/>
</dbReference>
<gene>
    <name evidence="3" type="primary">Contig18107.g868</name>
    <name evidence="3" type="ORF">STYLEM_17607</name>
</gene>
<dbReference type="InterPro" id="IPR018490">
    <property type="entry name" value="cNMP-bd_dom_sf"/>
</dbReference>
<sequence>MDFGLVGSMSVSEMRKIRVREIVQKAENDVNNQVIGNIFEMNPSREQLDNGKFISKYFDLVNNKQYQLLFCQYNESMLGKLQYAMKFKQLEKGELLYTKGDTSQFFYFVLRGRLEILVDNTHMQEGGDQDQFKFSKNGDESEFFGLRTSVTDLRHDYARVASEKAEVLIIDKDLYEQIVKRTQLSASEQKIDFLVRYIPKFRSVARKLIEEMEILFIKEVATQGYVFQKQDDQDDYLYFVFRGKCRVLLSTATQLHNEPVFPEQIQQDKNRKNVVIGYVNRGECFGEHSALNDYPNPYTIEVFTKKAEVYKILRSNFAQYFGGLQGEPVERLRASIILKQNWLKSKLELIKQMRIEQIANLEYRNESEHAKLKPTREMIKEVAYVKNNPREKELIGINDQAADQTETRQVPATMTARQREIERLKNSLMQPMPGKPIGGTAAVGIQKLQDNGPEENKFLRNMDWGTPRLVTKNRNLVMDQNQLKQRNFLQNMAMERKGIASGIQEERKQDFAPVSVKNFREKMLLEEKQEMEIESKGESSSQGTVVQQPAPMRQMGVGIGMGGGASMFNKMKNSNEVDMKNKLKSNFKGLPI</sequence>
<dbReference type="PANTHER" id="PTHR23011:SF28">
    <property type="entry name" value="CYCLIC NUCLEOTIDE-BINDING DOMAIN CONTAINING PROTEIN"/>
    <property type="match status" value="1"/>
</dbReference>
<evidence type="ECO:0000259" key="2">
    <source>
        <dbReference type="PROSITE" id="PS50042"/>
    </source>
</evidence>
<dbReference type="Gene3D" id="2.60.120.10">
    <property type="entry name" value="Jelly Rolls"/>
    <property type="match status" value="2"/>
</dbReference>
<accession>A0A078B2M2</accession>
<dbReference type="Pfam" id="PF00027">
    <property type="entry name" value="cNMP_binding"/>
    <property type="match status" value="2"/>
</dbReference>
<dbReference type="SUPFAM" id="SSF51206">
    <property type="entry name" value="cAMP-binding domain-like"/>
    <property type="match status" value="2"/>
</dbReference>
<feature type="domain" description="Cyclic nucleotide-binding" evidence="2">
    <location>
        <begin position="207"/>
        <end position="322"/>
    </location>
</feature>
<feature type="domain" description="Cyclic nucleotide-binding" evidence="2">
    <location>
        <begin position="69"/>
        <end position="196"/>
    </location>
</feature>
<reference evidence="3 4" key="1">
    <citation type="submission" date="2014-06" db="EMBL/GenBank/DDBJ databases">
        <authorList>
            <person name="Swart Estienne"/>
        </authorList>
    </citation>
    <scope>NUCLEOTIDE SEQUENCE [LARGE SCALE GENOMIC DNA]</scope>
    <source>
        <strain evidence="3 4">130c</strain>
    </source>
</reference>
<dbReference type="PANTHER" id="PTHR23011">
    <property type="entry name" value="CYCLIC NUCLEOTIDE-BINDING DOMAIN CONTAINING PROTEIN"/>
    <property type="match status" value="1"/>
</dbReference>
<name>A0A078B2M2_STYLE</name>
<dbReference type="OrthoDB" id="323422at2759"/>
<evidence type="ECO:0000313" key="4">
    <source>
        <dbReference type="Proteomes" id="UP000039865"/>
    </source>
</evidence>
<evidence type="ECO:0000256" key="1">
    <source>
        <dbReference type="SAM" id="MobiDB-lite"/>
    </source>
</evidence>
<dbReference type="InterPro" id="IPR000595">
    <property type="entry name" value="cNMP-bd_dom"/>
</dbReference>
<organism evidence="3 4">
    <name type="scientific">Stylonychia lemnae</name>
    <name type="common">Ciliate</name>
    <dbReference type="NCBI Taxonomy" id="5949"/>
    <lineage>
        <taxon>Eukaryota</taxon>
        <taxon>Sar</taxon>
        <taxon>Alveolata</taxon>
        <taxon>Ciliophora</taxon>
        <taxon>Intramacronucleata</taxon>
        <taxon>Spirotrichea</taxon>
        <taxon>Stichotrichia</taxon>
        <taxon>Sporadotrichida</taxon>
        <taxon>Oxytrichidae</taxon>
        <taxon>Stylonychinae</taxon>
        <taxon>Stylonychia</taxon>
    </lineage>
</organism>
<evidence type="ECO:0000313" key="3">
    <source>
        <dbReference type="EMBL" id="CDW88486.1"/>
    </source>
</evidence>
<dbReference type="AlphaFoldDB" id="A0A078B2M2"/>
<dbReference type="SMART" id="SM00100">
    <property type="entry name" value="cNMP"/>
    <property type="match status" value="2"/>
</dbReference>